<evidence type="ECO:0000313" key="1">
    <source>
        <dbReference type="EMBL" id="CSA75333.1"/>
    </source>
</evidence>
<dbReference type="Proteomes" id="UP000044806">
    <property type="component" value="Unassembled WGS sequence"/>
</dbReference>
<reference evidence="1 2" key="1">
    <citation type="submission" date="2015-07" db="EMBL/GenBank/DDBJ databases">
        <authorList>
            <consortium name="Pathogen Informatics"/>
        </authorList>
    </citation>
    <scope>NUCLEOTIDE SEQUENCE [LARGE SCALE GENOMIC DNA]</scope>
    <source>
        <strain evidence="1 2">A51</strain>
    </source>
</reference>
<proteinExistence type="predicted"/>
<sequence>MALTPAHLNVETVHIVITHFQGINAVTIALFGFQAFQKFGCAIG</sequence>
<dbReference type="AlphaFoldDB" id="A0A655ZT63"/>
<dbReference type="EMBL" id="CWOW01000011">
    <property type="protein sequence ID" value="CSA75333.1"/>
    <property type="molecule type" value="Genomic_DNA"/>
</dbReference>
<evidence type="ECO:0000313" key="2">
    <source>
        <dbReference type="Proteomes" id="UP000044806"/>
    </source>
</evidence>
<name>A0A655ZT63_VIBCL</name>
<accession>A0A655ZT63</accession>
<protein>
    <submittedName>
        <fullName evidence="1">Uncharacterized protein</fullName>
    </submittedName>
</protein>
<organism evidence="1 2">
    <name type="scientific">Vibrio cholerae</name>
    <dbReference type="NCBI Taxonomy" id="666"/>
    <lineage>
        <taxon>Bacteria</taxon>
        <taxon>Pseudomonadati</taxon>
        <taxon>Pseudomonadota</taxon>
        <taxon>Gammaproteobacteria</taxon>
        <taxon>Vibrionales</taxon>
        <taxon>Vibrionaceae</taxon>
        <taxon>Vibrio</taxon>
    </lineage>
</organism>
<gene>
    <name evidence="1" type="ORF">ERS013165_02352</name>
</gene>